<name>A0A381VKQ8_9ZZZZ</name>
<proteinExistence type="predicted"/>
<evidence type="ECO:0000259" key="1">
    <source>
        <dbReference type="PROSITE" id="PS51272"/>
    </source>
</evidence>
<dbReference type="EMBL" id="UINC01009112">
    <property type="protein sequence ID" value="SVA40926.1"/>
    <property type="molecule type" value="Genomic_DNA"/>
</dbReference>
<dbReference type="PROSITE" id="PS51272">
    <property type="entry name" value="SLH"/>
    <property type="match status" value="3"/>
</dbReference>
<organism evidence="2">
    <name type="scientific">marine metagenome</name>
    <dbReference type="NCBI Taxonomy" id="408172"/>
    <lineage>
        <taxon>unclassified sequences</taxon>
        <taxon>metagenomes</taxon>
        <taxon>ecological metagenomes</taxon>
    </lineage>
</organism>
<dbReference type="GO" id="GO:0030435">
    <property type="term" value="P:sporulation resulting in formation of a cellular spore"/>
    <property type="evidence" value="ECO:0007669"/>
    <property type="project" value="InterPro"/>
</dbReference>
<feature type="domain" description="SLH" evidence="1">
    <location>
        <begin position="485"/>
        <end position="538"/>
    </location>
</feature>
<dbReference type="Pfam" id="PF08486">
    <property type="entry name" value="SpoIID"/>
    <property type="match status" value="1"/>
</dbReference>
<feature type="domain" description="SLH" evidence="1">
    <location>
        <begin position="540"/>
        <end position="596"/>
    </location>
</feature>
<gene>
    <name evidence="2" type="ORF">METZ01_LOCUS93780</name>
</gene>
<accession>A0A381VKQ8</accession>
<dbReference type="NCBIfam" id="TIGR02669">
    <property type="entry name" value="SpoIID_LytB"/>
    <property type="match status" value="1"/>
</dbReference>
<dbReference type="InterPro" id="IPR013486">
    <property type="entry name" value="SpoIID/LytB"/>
</dbReference>
<dbReference type="InterPro" id="IPR001119">
    <property type="entry name" value="SLH_dom"/>
</dbReference>
<feature type="domain" description="SLH" evidence="1">
    <location>
        <begin position="421"/>
        <end position="484"/>
    </location>
</feature>
<dbReference type="AlphaFoldDB" id="A0A381VKQ8"/>
<dbReference type="Pfam" id="PF00395">
    <property type="entry name" value="SLH"/>
    <property type="match status" value="2"/>
</dbReference>
<protein>
    <recommendedName>
        <fullName evidence="1">SLH domain-containing protein</fullName>
    </recommendedName>
</protein>
<evidence type="ECO:0000313" key="2">
    <source>
        <dbReference type="EMBL" id="SVA40926.1"/>
    </source>
</evidence>
<reference evidence="2" key="1">
    <citation type="submission" date="2018-05" db="EMBL/GenBank/DDBJ databases">
        <authorList>
            <person name="Lanie J.A."/>
            <person name="Ng W.-L."/>
            <person name="Kazmierczak K.M."/>
            <person name="Andrzejewski T.M."/>
            <person name="Davidsen T.M."/>
            <person name="Wayne K.J."/>
            <person name="Tettelin H."/>
            <person name="Glass J.I."/>
            <person name="Rusch D."/>
            <person name="Podicherti R."/>
            <person name="Tsui H.-C.T."/>
            <person name="Winkler M.E."/>
        </authorList>
    </citation>
    <scope>NUCLEOTIDE SEQUENCE</scope>
</reference>
<dbReference type="InterPro" id="IPR013693">
    <property type="entry name" value="SpoIID/LytB_N"/>
</dbReference>
<sequence length="596" mass="63919">MLKRLRRLVAITVTTMMLLSGAAGADEVGVTITGSGWGDGVGLSQYGARAMADAGDSASQILNHYYSGAQLRTIETLLLGSYFLADDAPVWVGLLQDQTELTFHIEQGSAELCFDDSGQCVGTAREGEKWRFAPDGSGGCFFSRQAGLEWWSGGYITFAPSGSCSASARPTSTSTTIRVPIKGRSYRRGTLRFRESPTSGLLHLVVQLGIEDYLRGIQEMPDSWRGAALEAQAIVSRTLVLREVLANGPVEDFETSRLDLCACHILDNSPEQVYGGFTAEEGHPFWQGRVGGTSGRVITWNNEVILAKFTSSTGGRTESNEAAGGPAYPYLESVDDSISLSSPAANPFSEWTAALDQDQIASLLGYTWLSNARVATRNESGSVATVVLNGVIAGRPAERTITGTALRDALGLYSPSFSISVTPRFADVLGSHPFAGEILGLSELGITTGCTEDLFCPGDEVTRGEMAAFLLRARGLESETGADPFVDDDGSYFEDQIETLYHHGITTGCTPTKFCPADPVTREEMAAFITRAFGLVIPDGVTDPFVDDDGSYFEDQIETLDHHGITTGCTPTRFCPTDPVTREQMAAFIIRALSVS</sequence>